<dbReference type="CDD" id="cd03808">
    <property type="entry name" value="GT4_CapM-like"/>
    <property type="match status" value="1"/>
</dbReference>
<dbReference type="Gene3D" id="3.40.50.2000">
    <property type="entry name" value="Glycogen Phosphorylase B"/>
    <property type="match status" value="2"/>
</dbReference>
<dbReference type="PANTHER" id="PTHR12526:SF630">
    <property type="entry name" value="GLYCOSYLTRANSFERASE"/>
    <property type="match status" value="1"/>
</dbReference>
<name>A0ABW5PHY4_9BACL</name>
<dbReference type="Pfam" id="PF13439">
    <property type="entry name" value="Glyco_transf_4"/>
    <property type="match status" value="1"/>
</dbReference>
<protein>
    <submittedName>
        <fullName evidence="3">Glycosyltransferase family 4 protein</fullName>
    </submittedName>
</protein>
<keyword evidence="4" id="KW-1185">Reference proteome</keyword>
<dbReference type="SUPFAM" id="SSF53756">
    <property type="entry name" value="UDP-Glycosyltransferase/glycogen phosphorylase"/>
    <property type="match status" value="1"/>
</dbReference>
<dbReference type="EMBL" id="JBHUME010000009">
    <property type="protein sequence ID" value="MFD2613957.1"/>
    <property type="molecule type" value="Genomic_DNA"/>
</dbReference>
<dbReference type="InterPro" id="IPR028098">
    <property type="entry name" value="Glyco_trans_4-like_N"/>
</dbReference>
<evidence type="ECO:0000259" key="1">
    <source>
        <dbReference type="Pfam" id="PF00534"/>
    </source>
</evidence>
<reference evidence="4" key="1">
    <citation type="journal article" date="2019" name="Int. J. Syst. Evol. Microbiol.">
        <title>The Global Catalogue of Microorganisms (GCM) 10K type strain sequencing project: providing services to taxonomists for standard genome sequencing and annotation.</title>
        <authorList>
            <consortium name="The Broad Institute Genomics Platform"/>
            <consortium name="The Broad Institute Genome Sequencing Center for Infectious Disease"/>
            <person name="Wu L."/>
            <person name="Ma J."/>
        </authorList>
    </citation>
    <scope>NUCLEOTIDE SEQUENCE [LARGE SCALE GENOMIC DNA]</scope>
    <source>
        <strain evidence="4">KCTC 3950</strain>
    </source>
</reference>
<dbReference type="RefSeq" id="WP_377604283.1">
    <property type="nucleotide sequence ID" value="NZ_JBHUME010000009.1"/>
</dbReference>
<feature type="domain" description="Glycosyltransferase subfamily 4-like N-terminal" evidence="2">
    <location>
        <begin position="26"/>
        <end position="176"/>
    </location>
</feature>
<dbReference type="PANTHER" id="PTHR12526">
    <property type="entry name" value="GLYCOSYLTRANSFERASE"/>
    <property type="match status" value="1"/>
</dbReference>
<evidence type="ECO:0000259" key="2">
    <source>
        <dbReference type="Pfam" id="PF13439"/>
    </source>
</evidence>
<evidence type="ECO:0000313" key="3">
    <source>
        <dbReference type="EMBL" id="MFD2613957.1"/>
    </source>
</evidence>
<dbReference type="Proteomes" id="UP001597541">
    <property type="component" value="Unassembled WGS sequence"/>
</dbReference>
<dbReference type="Pfam" id="PF00534">
    <property type="entry name" value="Glycos_transf_1"/>
    <property type="match status" value="1"/>
</dbReference>
<accession>A0ABW5PHY4</accession>
<organism evidence="3 4">
    <name type="scientific">Paenibacillus gansuensis</name>
    <dbReference type="NCBI Taxonomy" id="306542"/>
    <lineage>
        <taxon>Bacteria</taxon>
        <taxon>Bacillati</taxon>
        <taxon>Bacillota</taxon>
        <taxon>Bacilli</taxon>
        <taxon>Bacillales</taxon>
        <taxon>Paenibacillaceae</taxon>
        <taxon>Paenibacillus</taxon>
    </lineage>
</organism>
<evidence type="ECO:0000313" key="4">
    <source>
        <dbReference type="Proteomes" id="UP001597541"/>
    </source>
</evidence>
<proteinExistence type="predicted"/>
<sequence>MSRKKILFCANIHQHFRGFHLPVFQWFQEQGWEVHAAAGGEADLPYTDRVFDIGIRRSPFHAGNWKAYRQLRKLIKEENYDIVHGHTPMGGVLARTAARAARRQGTKVMYTAHGFHFCKGAPLLNWLAYYPIEKALSSITDCLITINHEDYTLAVDRKFRAGRISHVHGAGVNTERYQPASPPRKEELRHRFGYGEEEFLMVYAAEFNGNKNQQLLLQAMVHVKEKHPEAKLLLAGEGPLLLACRELAARLNVADRVEFLGYRKDIADLLQMSDAAVGASFREGLPVNIMEAMACGLPVIASDNRGHCELIADGVNGFIVPPDDARMFAARILQVSRSQELRDRMAVENVRRVKEKYSLEQVKAELSDLYKSYMEAADETTESQYHHAYL</sequence>
<feature type="domain" description="Glycosyl transferase family 1" evidence="1">
    <location>
        <begin position="185"/>
        <end position="346"/>
    </location>
</feature>
<dbReference type="InterPro" id="IPR001296">
    <property type="entry name" value="Glyco_trans_1"/>
</dbReference>
<gene>
    <name evidence="3" type="ORF">ACFSUF_16195</name>
</gene>
<comment type="caution">
    <text evidence="3">The sequence shown here is derived from an EMBL/GenBank/DDBJ whole genome shotgun (WGS) entry which is preliminary data.</text>
</comment>